<accession>A0AAW1CVL9</accession>
<protein>
    <recommendedName>
        <fullName evidence="3">Reverse transcriptase zinc-binding domain-containing protein</fullName>
    </recommendedName>
</protein>
<gene>
    <name evidence="1" type="ORF">O3M35_001867</name>
</gene>
<evidence type="ECO:0000313" key="1">
    <source>
        <dbReference type="EMBL" id="KAK9500637.1"/>
    </source>
</evidence>
<sequence>MIVGLQTGHCRLNRHMCNLRIIEDDICRFCHEEEESAVHILCHCYGLAELRFRIFEEAYFQTSSLTEDALA</sequence>
<keyword evidence="2" id="KW-1185">Reference proteome</keyword>
<organism evidence="1 2">
    <name type="scientific">Rhynocoris fuscipes</name>
    <dbReference type="NCBI Taxonomy" id="488301"/>
    <lineage>
        <taxon>Eukaryota</taxon>
        <taxon>Metazoa</taxon>
        <taxon>Ecdysozoa</taxon>
        <taxon>Arthropoda</taxon>
        <taxon>Hexapoda</taxon>
        <taxon>Insecta</taxon>
        <taxon>Pterygota</taxon>
        <taxon>Neoptera</taxon>
        <taxon>Paraneoptera</taxon>
        <taxon>Hemiptera</taxon>
        <taxon>Heteroptera</taxon>
        <taxon>Panheteroptera</taxon>
        <taxon>Cimicomorpha</taxon>
        <taxon>Reduviidae</taxon>
        <taxon>Harpactorinae</taxon>
        <taxon>Harpactorini</taxon>
        <taxon>Rhynocoris</taxon>
    </lineage>
</organism>
<dbReference type="Proteomes" id="UP001461498">
    <property type="component" value="Unassembled WGS sequence"/>
</dbReference>
<dbReference type="AlphaFoldDB" id="A0AAW1CVL9"/>
<evidence type="ECO:0008006" key="3">
    <source>
        <dbReference type="Google" id="ProtNLM"/>
    </source>
</evidence>
<dbReference type="EMBL" id="JAPXFL010000010">
    <property type="protein sequence ID" value="KAK9500637.1"/>
    <property type="molecule type" value="Genomic_DNA"/>
</dbReference>
<name>A0AAW1CVL9_9HEMI</name>
<proteinExistence type="predicted"/>
<comment type="caution">
    <text evidence="1">The sequence shown here is derived from an EMBL/GenBank/DDBJ whole genome shotgun (WGS) entry which is preliminary data.</text>
</comment>
<reference evidence="1 2" key="1">
    <citation type="submission" date="2022-12" db="EMBL/GenBank/DDBJ databases">
        <title>Chromosome-level genome assembly of true bugs.</title>
        <authorList>
            <person name="Ma L."/>
            <person name="Li H."/>
        </authorList>
    </citation>
    <scope>NUCLEOTIDE SEQUENCE [LARGE SCALE GENOMIC DNA]</scope>
    <source>
        <strain evidence="1">Lab_2022b</strain>
    </source>
</reference>
<evidence type="ECO:0000313" key="2">
    <source>
        <dbReference type="Proteomes" id="UP001461498"/>
    </source>
</evidence>